<dbReference type="InterPro" id="IPR029063">
    <property type="entry name" value="SAM-dependent_MTases_sf"/>
</dbReference>
<dbReference type="GO" id="GO:0008757">
    <property type="term" value="F:S-adenosylmethionine-dependent methyltransferase activity"/>
    <property type="evidence" value="ECO:0007669"/>
    <property type="project" value="InterPro"/>
</dbReference>
<dbReference type="NCBIfam" id="NF045667">
    <property type="entry name" value="MTase_DVU1556"/>
    <property type="match status" value="1"/>
</dbReference>
<proteinExistence type="predicted"/>
<dbReference type="Gene3D" id="3.40.50.150">
    <property type="entry name" value="Vaccinia Virus protein VP39"/>
    <property type="match status" value="1"/>
</dbReference>
<evidence type="ECO:0000259" key="2">
    <source>
        <dbReference type="Pfam" id="PF08241"/>
    </source>
</evidence>
<evidence type="ECO:0000256" key="1">
    <source>
        <dbReference type="SAM" id="MobiDB-lite"/>
    </source>
</evidence>
<dbReference type="InterPro" id="IPR013216">
    <property type="entry name" value="Methyltransf_11"/>
</dbReference>
<feature type="domain" description="Methyltransferase type 11" evidence="2">
    <location>
        <begin position="73"/>
        <end position="162"/>
    </location>
</feature>
<feature type="compositionally biased region" description="Basic and acidic residues" evidence="1">
    <location>
        <begin position="1"/>
        <end position="16"/>
    </location>
</feature>
<sequence length="251" mass="26517">MRPDPGAEKSGRRQDEGSGGYGGRQVSALWEQPGFRAVAGNAWRPGGLKLTEAALDWCEAAALLQPGPESLVVDCGAGAGASLRLLAARGYRALGLDRQAGEDEWPELPAAAALIRADCCSMPLASNCARLALFECVLSLVARPEIALQEARRILRAGALLVASDVTWRAGALAVPDADAGSSCLAGARSVAAWQALFTGAGFRILRYENHDRALVELAAQMIWHGVGGLCACGAMQRRHGYGLWIVQKER</sequence>
<evidence type="ECO:0000313" key="4">
    <source>
        <dbReference type="Proteomes" id="UP000239867"/>
    </source>
</evidence>
<dbReference type="Proteomes" id="UP000239867">
    <property type="component" value="Chromosome"/>
</dbReference>
<reference evidence="3" key="2">
    <citation type="journal article" date="2018" name="MBio">
        <title>Insights into the evolution of host association through the isolation and characterization of a novel human periodontal pathobiont, Desulfobulbus oralis.</title>
        <authorList>
            <person name="Cross K.L."/>
            <person name="Chirania P."/>
            <person name="Xiong W."/>
            <person name="Beall C.J."/>
            <person name="Elkins J.G."/>
            <person name="Giannone R.J."/>
            <person name="Griffen A.L."/>
            <person name="Guss A.M."/>
            <person name="Hettich R.L."/>
            <person name="Joshi S.S."/>
            <person name="Mokrzan E.M."/>
            <person name="Martin R.K."/>
            <person name="Zhulin I.B."/>
            <person name="Leys E.J."/>
            <person name="Podar M."/>
        </authorList>
    </citation>
    <scope>NUCLEOTIDE SEQUENCE [LARGE SCALE GENOMIC DNA]</scope>
    <source>
        <strain evidence="3">ORNL</strain>
    </source>
</reference>
<protein>
    <recommendedName>
        <fullName evidence="2">Methyltransferase type 11 domain-containing protein</fullName>
    </recommendedName>
</protein>
<dbReference type="AlphaFoldDB" id="A0A2L1GLV2"/>
<name>A0A2L1GLV2_9BACT</name>
<dbReference type="Pfam" id="PF08241">
    <property type="entry name" value="Methyltransf_11"/>
    <property type="match status" value="1"/>
</dbReference>
<dbReference type="EMBL" id="CP021255">
    <property type="protein sequence ID" value="AVD70628.1"/>
    <property type="molecule type" value="Genomic_DNA"/>
</dbReference>
<feature type="region of interest" description="Disordered" evidence="1">
    <location>
        <begin position="1"/>
        <end position="24"/>
    </location>
</feature>
<keyword evidence="4" id="KW-1185">Reference proteome</keyword>
<dbReference type="KEGG" id="deo:CAY53_03285"/>
<evidence type="ECO:0000313" key="3">
    <source>
        <dbReference type="EMBL" id="AVD70628.1"/>
    </source>
</evidence>
<accession>A0A2L1GLV2</accession>
<organism evidence="3 4">
    <name type="scientific">Desulfobulbus oralis</name>
    <dbReference type="NCBI Taxonomy" id="1986146"/>
    <lineage>
        <taxon>Bacteria</taxon>
        <taxon>Pseudomonadati</taxon>
        <taxon>Thermodesulfobacteriota</taxon>
        <taxon>Desulfobulbia</taxon>
        <taxon>Desulfobulbales</taxon>
        <taxon>Desulfobulbaceae</taxon>
        <taxon>Desulfobulbus</taxon>
    </lineage>
</organism>
<dbReference type="SUPFAM" id="SSF53335">
    <property type="entry name" value="S-adenosyl-L-methionine-dependent methyltransferases"/>
    <property type="match status" value="1"/>
</dbReference>
<reference evidence="3" key="1">
    <citation type="submission" date="2017-05" db="EMBL/GenBank/DDBJ databases">
        <authorList>
            <person name="Song R."/>
            <person name="Chenine A.L."/>
            <person name="Ruprecht R.M."/>
        </authorList>
    </citation>
    <scope>NUCLEOTIDE SEQUENCE</scope>
    <source>
        <strain evidence="3">ORNL</strain>
    </source>
</reference>
<gene>
    <name evidence="3" type="ORF">CAY53_03285</name>
</gene>
<dbReference type="OrthoDB" id="9769602at2"/>